<dbReference type="RefSeq" id="XP_040736830.1">
    <property type="nucleotide sequence ID" value="XM_040881121.1"/>
</dbReference>
<dbReference type="EMBL" id="MIKG01000018">
    <property type="protein sequence ID" value="RAO72316.1"/>
    <property type="molecule type" value="Genomic_DNA"/>
</dbReference>
<protein>
    <submittedName>
        <fullName evidence="2">Uncharacterized protein</fullName>
    </submittedName>
</protein>
<dbReference type="AlphaFoldDB" id="A0A364L928"/>
<dbReference type="GeneID" id="63797542"/>
<dbReference type="Proteomes" id="UP000249363">
    <property type="component" value="Unassembled WGS sequence"/>
</dbReference>
<reference evidence="2 3" key="1">
    <citation type="journal article" date="2017" name="Biotechnol. Biofuels">
        <title>Differential beta-glucosidase expression as a function of carbon source availability in Talaromyces amestolkiae: a genomic and proteomic approach.</title>
        <authorList>
            <person name="de Eugenio L.I."/>
            <person name="Mendez-Liter J.A."/>
            <person name="Nieto-Dominguez M."/>
            <person name="Alonso L."/>
            <person name="Gil-Munoz J."/>
            <person name="Barriuso J."/>
            <person name="Prieto A."/>
            <person name="Martinez M.J."/>
        </authorList>
    </citation>
    <scope>NUCLEOTIDE SEQUENCE [LARGE SCALE GENOMIC DNA]</scope>
    <source>
        <strain evidence="2 3">CIB</strain>
    </source>
</reference>
<name>A0A364L928_TALAM</name>
<dbReference type="OrthoDB" id="4337606at2759"/>
<keyword evidence="3" id="KW-1185">Reference proteome</keyword>
<gene>
    <name evidence="2" type="ORF">BHQ10_008328</name>
</gene>
<comment type="caution">
    <text evidence="2">The sequence shown here is derived from an EMBL/GenBank/DDBJ whole genome shotgun (WGS) entry which is preliminary data.</text>
</comment>
<proteinExistence type="predicted"/>
<organism evidence="2 3">
    <name type="scientific">Talaromyces amestolkiae</name>
    <dbReference type="NCBI Taxonomy" id="1196081"/>
    <lineage>
        <taxon>Eukaryota</taxon>
        <taxon>Fungi</taxon>
        <taxon>Dikarya</taxon>
        <taxon>Ascomycota</taxon>
        <taxon>Pezizomycotina</taxon>
        <taxon>Eurotiomycetes</taxon>
        <taxon>Eurotiomycetidae</taxon>
        <taxon>Eurotiales</taxon>
        <taxon>Trichocomaceae</taxon>
        <taxon>Talaromyces</taxon>
        <taxon>Talaromyces sect. Talaromyces</taxon>
    </lineage>
</organism>
<evidence type="ECO:0000313" key="2">
    <source>
        <dbReference type="EMBL" id="RAO72316.1"/>
    </source>
</evidence>
<sequence>MMSEQAALERRSDDMTQPETSQSHDSDDEPMVYVTSKDYATIARQTRDRLIAEGADPDSVIFQSDLPKIIQRQEGESRTDFAKRFSATMNDMIKRGVLILNDTCTADVVASGFRFRGGRRFDLGPRSGATKREFREFSKWFSDNANTGEVPEVPEKWLKFEMHAEERSGS</sequence>
<evidence type="ECO:0000313" key="3">
    <source>
        <dbReference type="Proteomes" id="UP000249363"/>
    </source>
</evidence>
<evidence type="ECO:0000256" key="1">
    <source>
        <dbReference type="SAM" id="MobiDB-lite"/>
    </source>
</evidence>
<feature type="region of interest" description="Disordered" evidence="1">
    <location>
        <begin position="1"/>
        <end position="33"/>
    </location>
</feature>
<accession>A0A364L928</accession>